<dbReference type="Proteomes" id="UP001324427">
    <property type="component" value="Unassembled WGS sequence"/>
</dbReference>
<comment type="caution">
    <text evidence="1">The sequence shown here is derived from an EMBL/GenBank/DDBJ whole genome shotgun (WGS) entry which is preliminary data.</text>
</comment>
<reference evidence="1 2" key="1">
    <citation type="submission" date="2021-11" db="EMBL/GenBank/DDBJ databases">
        <title>Black yeast isolated from Biological Soil Crust.</title>
        <authorList>
            <person name="Kurbessoian T."/>
        </authorList>
    </citation>
    <scope>NUCLEOTIDE SEQUENCE [LARGE SCALE GENOMIC DNA]</scope>
    <source>
        <strain evidence="1 2">CCFEE 5522</strain>
    </source>
</reference>
<dbReference type="AlphaFoldDB" id="A0AAV9J657"/>
<organism evidence="1 2">
    <name type="scientific">Oleoguttula mirabilis</name>
    <dbReference type="NCBI Taxonomy" id="1507867"/>
    <lineage>
        <taxon>Eukaryota</taxon>
        <taxon>Fungi</taxon>
        <taxon>Dikarya</taxon>
        <taxon>Ascomycota</taxon>
        <taxon>Pezizomycotina</taxon>
        <taxon>Dothideomycetes</taxon>
        <taxon>Dothideomycetidae</taxon>
        <taxon>Mycosphaerellales</taxon>
        <taxon>Teratosphaeriaceae</taxon>
        <taxon>Oleoguttula</taxon>
    </lineage>
</organism>
<dbReference type="EMBL" id="JAVFHQ010000066">
    <property type="protein sequence ID" value="KAK4540487.1"/>
    <property type="molecule type" value="Genomic_DNA"/>
</dbReference>
<evidence type="ECO:0000313" key="1">
    <source>
        <dbReference type="EMBL" id="KAK4540487.1"/>
    </source>
</evidence>
<feature type="non-terminal residue" evidence="1">
    <location>
        <position position="1"/>
    </location>
</feature>
<evidence type="ECO:0000313" key="2">
    <source>
        <dbReference type="Proteomes" id="UP001324427"/>
    </source>
</evidence>
<keyword evidence="2" id="KW-1185">Reference proteome</keyword>
<sequence length="809" mass="91929">YKNIYVEYKKVEKLYEALPVHGEDVTVEQRRKKLELGKETVRLRNVVNRRFFSQSAEIRGHVRWILKLEAEVQALEDELRTLECPIPSIHDHAESPVATGASTAQEAAPTPVRQLYRSLLSPEVPMSALAHLPDDHPAFALKQFISMFTEEYIARLYAIVPCLDDSADANINASECGPPNEADIGVQVIRFMLREFLLCKADAEVLYRASKTQSIDVFLRQSLPSELEDYVKFFEAFGRDDTWHFLRDAVCDYLLSPDDATTVILGAPVATNDEQRRMTVEGWDILYSHFSDVVAWRNVERFCVKFGDLVLVKRLVALHRYSRKPDGQSVWLDPANDVSQECLLAVLQGFIAVTKGYSDPPLIPIEVNNGFTTEKHARCYLAGKMAKSDPLATKLMHEMVKRVARFIVIIYDREPVEGGPRKVIAGNDEADENPWIRRSRCFQTGDSLEHVPWKVEWSLDNILSDLSTFGYVQHDDNMRRYYYKYIIIDRNAGNTFSILEQVADALSQLDDDPSSQQILERAVRSSMPAEQHQPWLEAITLTDSSATHLDICKVHYEGNRVRSWNVVADAPGFLRGVGKTRRSRSDCRIVSSIVADMEARGLVTSLKQFERPRSLPIVLRGDDGLGDIYFDYDLGVMDEGALRRSPFMAPELVLSGDALRDFAAAFKERHPDAVFAKGRIHVHYCAWPMPPLRHGALGLPNFRTVEGHMYRWNVLPFDTPLASRAWQFYLHCKIHSKLPFVRFCQTTFVVCAKEPEDAEANLKTLLAAASEQGWKLSVPPPPLWTTDVDNLDLKRLWAGVPPTARLNRR</sequence>
<gene>
    <name evidence="1" type="ORF">LTR36_009125</name>
</gene>
<accession>A0AAV9J657</accession>
<protein>
    <submittedName>
        <fullName evidence="1">Uncharacterized protein</fullName>
    </submittedName>
</protein>
<proteinExistence type="predicted"/>
<name>A0AAV9J657_9PEZI</name>